<evidence type="ECO:0000259" key="1">
    <source>
        <dbReference type="SMART" id="SM00736"/>
    </source>
</evidence>
<protein>
    <submittedName>
        <fullName evidence="2">Ig domain-containing protein</fullName>
    </submittedName>
</protein>
<evidence type="ECO:0000313" key="3">
    <source>
        <dbReference type="Proteomes" id="UP001467690"/>
    </source>
</evidence>
<feature type="domain" description="Dystroglycan-type cadherin-like" evidence="1">
    <location>
        <begin position="295"/>
        <end position="380"/>
    </location>
</feature>
<comment type="caution">
    <text evidence="2">The sequence shown here is derived from an EMBL/GenBank/DDBJ whole genome shotgun (WGS) entry which is preliminary data.</text>
</comment>
<proteinExistence type="predicted"/>
<reference evidence="2 3" key="1">
    <citation type="submission" date="2024-06" db="EMBL/GenBank/DDBJ databases">
        <authorList>
            <person name="Chen R.Y."/>
        </authorList>
    </citation>
    <scope>NUCLEOTIDE SEQUENCE [LARGE SCALE GENOMIC DNA]</scope>
    <source>
        <strain evidence="2 3">D2</strain>
    </source>
</reference>
<feature type="domain" description="Dystroglycan-type cadherin-like" evidence="1">
    <location>
        <begin position="113"/>
        <end position="198"/>
    </location>
</feature>
<dbReference type="RefSeq" id="WP_350400848.1">
    <property type="nucleotide sequence ID" value="NZ_JBELOE010000084.1"/>
</dbReference>
<feature type="domain" description="Dystroglycan-type cadherin-like" evidence="1">
    <location>
        <begin position="22"/>
        <end position="107"/>
    </location>
</feature>
<dbReference type="InterPro" id="IPR006644">
    <property type="entry name" value="Cadg"/>
</dbReference>
<dbReference type="EMBL" id="JBELOE010000084">
    <property type="protein sequence ID" value="MER2491161.1"/>
    <property type="molecule type" value="Genomic_DNA"/>
</dbReference>
<feature type="non-terminal residue" evidence="2">
    <location>
        <position position="407"/>
    </location>
</feature>
<accession>A0ABV1RE20</accession>
<keyword evidence="3" id="KW-1185">Reference proteome</keyword>
<dbReference type="Proteomes" id="UP001467690">
    <property type="component" value="Unassembled WGS sequence"/>
</dbReference>
<organism evidence="2 3">
    <name type="scientific">Catenovulum sediminis</name>
    <dbReference type="NCBI Taxonomy" id="1740262"/>
    <lineage>
        <taxon>Bacteria</taxon>
        <taxon>Pseudomonadati</taxon>
        <taxon>Pseudomonadota</taxon>
        <taxon>Gammaproteobacteria</taxon>
        <taxon>Alteromonadales</taxon>
        <taxon>Alteromonadaceae</taxon>
        <taxon>Catenovulum</taxon>
    </lineage>
</organism>
<feature type="non-terminal residue" evidence="2">
    <location>
        <position position="1"/>
    </location>
</feature>
<dbReference type="Gene3D" id="2.60.40.10">
    <property type="entry name" value="Immunoglobulins"/>
    <property type="match status" value="4"/>
</dbReference>
<dbReference type="InterPro" id="IPR013783">
    <property type="entry name" value="Ig-like_fold"/>
</dbReference>
<dbReference type="SUPFAM" id="SSF49313">
    <property type="entry name" value="Cadherin-like"/>
    <property type="match status" value="4"/>
</dbReference>
<sequence>VNQSFTIVVDNVNDAPVITSTEITSGLEDVLYSYTLTANDVDAGDTLSYSATTLPSWLTFNTSTQILSGTPTNDNIGSHSVVLSVTDGNETISQSFAIVVDNVNDAPVITSTEITSSLEDVLYSYTLTASDVDAGDTLVYSATTLPSWLTFDTGTQILSGTPTNDDIGSHSVVLSVTDGTETVSQSFAIVVDNVNDAPVITSTEITSGLEDVLYSYTFTASDVDAGDTLSYSATSLPSWLTFDTGIQVLSGTPTNDDIGSHSVVLAVTDGNETVNQSFTIVVDNVNDAPIITSTEITSGLEDVLYSYTFTANDVDAGDTLSYSATTLPSWLTFDTGIQVLSGTPTNDDIGSHSVVLAVTDGNETVNQSFTIVVDNVNDAPVITSTEITSGLEDVLYSYTLTANDVDA</sequence>
<dbReference type="InterPro" id="IPR015919">
    <property type="entry name" value="Cadherin-like_sf"/>
</dbReference>
<gene>
    <name evidence="2" type="ORF">ABS311_04620</name>
</gene>
<name>A0ABV1RE20_9ALTE</name>
<evidence type="ECO:0000313" key="2">
    <source>
        <dbReference type="EMBL" id="MER2491161.1"/>
    </source>
</evidence>
<dbReference type="Pfam" id="PF05345">
    <property type="entry name" value="He_PIG"/>
    <property type="match status" value="4"/>
</dbReference>
<dbReference type="SMART" id="SM00736">
    <property type="entry name" value="CADG"/>
    <property type="match status" value="4"/>
</dbReference>
<feature type="domain" description="Dystroglycan-type cadherin-like" evidence="1">
    <location>
        <begin position="204"/>
        <end position="289"/>
    </location>
</feature>
<dbReference type="PANTHER" id="PTHR34720">
    <property type="entry name" value="MICROCYSTIN DEPENDENT PROTEIN"/>
    <property type="match status" value="1"/>
</dbReference>
<dbReference type="PANTHER" id="PTHR34720:SF9">
    <property type="entry name" value="BLR4714 PROTEIN"/>
    <property type="match status" value="1"/>
</dbReference>